<keyword evidence="1" id="KW-0812">Transmembrane</keyword>
<organism evidence="2 3">
    <name type="scientific">Catonella massiliensis</name>
    <dbReference type="NCBI Taxonomy" id="2799636"/>
    <lineage>
        <taxon>Bacteria</taxon>
        <taxon>Bacillati</taxon>
        <taxon>Bacillota</taxon>
        <taxon>Clostridia</taxon>
        <taxon>Lachnospirales</taxon>
        <taxon>Lachnospiraceae</taxon>
        <taxon>Catonella</taxon>
    </lineage>
</organism>
<feature type="transmembrane region" description="Helical" evidence="1">
    <location>
        <begin position="379"/>
        <end position="401"/>
    </location>
</feature>
<keyword evidence="3" id="KW-1185">Reference proteome</keyword>
<keyword evidence="1" id="KW-1133">Transmembrane helix</keyword>
<dbReference type="Gene3D" id="2.60.40.10">
    <property type="entry name" value="Immunoglobulins"/>
    <property type="match status" value="1"/>
</dbReference>
<keyword evidence="1" id="KW-0472">Membrane</keyword>
<dbReference type="Proteomes" id="UP000604730">
    <property type="component" value="Unassembled WGS sequence"/>
</dbReference>
<evidence type="ECO:0000313" key="2">
    <source>
        <dbReference type="EMBL" id="MBK5896350.1"/>
    </source>
</evidence>
<reference evidence="2 3" key="1">
    <citation type="submission" date="2021-01" db="EMBL/GenBank/DDBJ databases">
        <title>Isolation and description of Catonella massiliensis sp. nov., a novel Catonella species, isolated from a stable periodontitis subject.</title>
        <authorList>
            <person name="Antezack A."/>
            <person name="Boxberger M."/>
            <person name="La Scola B."/>
            <person name="Monnet-Corti V."/>
        </authorList>
    </citation>
    <scope>NUCLEOTIDE SEQUENCE [LARGE SCALE GENOMIC DNA]</scope>
    <source>
        <strain evidence="2 3">Marseille-Q4567</strain>
    </source>
</reference>
<evidence type="ECO:0000313" key="3">
    <source>
        <dbReference type="Proteomes" id="UP000604730"/>
    </source>
</evidence>
<gene>
    <name evidence="2" type="ORF">JJN12_00915</name>
</gene>
<proteinExistence type="predicted"/>
<dbReference type="InterPro" id="IPR013783">
    <property type="entry name" value="Ig-like_fold"/>
</dbReference>
<dbReference type="Pfam" id="PF09136">
    <property type="entry name" value="Glucodextran_B"/>
    <property type="match status" value="1"/>
</dbReference>
<accession>A0ABS1IX95</accession>
<comment type="caution">
    <text evidence="2">The sequence shown here is derived from an EMBL/GenBank/DDBJ whole genome shotgun (WGS) entry which is preliminary data.</text>
</comment>
<evidence type="ECO:0008006" key="4">
    <source>
        <dbReference type="Google" id="ProtNLM"/>
    </source>
</evidence>
<evidence type="ECO:0000256" key="1">
    <source>
        <dbReference type="SAM" id="Phobius"/>
    </source>
</evidence>
<name>A0ABS1IX95_9FIRM</name>
<dbReference type="EMBL" id="JAEPRJ010000001">
    <property type="protein sequence ID" value="MBK5896350.1"/>
    <property type="molecule type" value="Genomic_DNA"/>
</dbReference>
<protein>
    <recommendedName>
        <fullName evidence="4">Bacterial Ig-like domain-containing protein</fullName>
    </recommendedName>
</protein>
<sequence>MNSFFVEQDSEQEGVTSGAIVTVSFSVTGVDKKDKLANTVYYSTKKTDTDWIEVKLKSTGASGEEKINVRVPNSGYYYFKFVSKKGKKSTEKLMELPAYVSGDRYLAGIEFMKDSGKQPLVEGITGRYVDDKAEISWDGEDDKNYLVGFYNSDTLEEISKNYTKENPFVAEIPEGIENVSYYVANININGNNGDFKLYDLPDRKKPNAMVRFSVQEISNEDEIPIDVLFTGNCKVDISVNGKSEASDSEASGTYTVPVSDGDVEIVVSVTDENGNIKNYAKEMIIDTVKPKVVLDKVIDGAVTSDSKIEVTGECSEDATLIMNGQRKDVKKGSFSFTQRLAVGENDIKLQAIDAAGNKSNVRAVITRETEHKRSKKATALVGGTFGVILLAYIITFSGWIAKKRKN</sequence>
<dbReference type="RefSeq" id="WP_208427931.1">
    <property type="nucleotide sequence ID" value="NZ_JAEPRJ010000001.1"/>
</dbReference>